<keyword evidence="4" id="KW-1185">Reference proteome</keyword>
<evidence type="ECO:0000256" key="1">
    <source>
        <dbReference type="ARBA" id="ARBA00008791"/>
    </source>
</evidence>
<accession>A0A853DJE0</accession>
<feature type="domain" description="UspA" evidence="2">
    <location>
        <begin position="47"/>
        <end position="117"/>
    </location>
</feature>
<evidence type="ECO:0000259" key="2">
    <source>
        <dbReference type="Pfam" id="PF00582"/>
    </source>
</evidence>
<dbReference type="AlphaFoldDB" id="A0A853DJE0"/>
<dbReference type="RefSeq" id="WP_179481529.1">
    <property type="nucleotide sequence ID" value="NZ_JACCFW010000001.1"/>
</dbReference>
<dbReference type="InterPro" id="IPR014729">
    <property type="entry name" value="Rossmann-like_a/b/a_fold"/>
</dbReference>
<dbReference type="Pfam" id="PF00582">
    <property type="entry name" value="Usp"/>
    <property type="match status" value="1"/>
</dbReference>
<dbReference type="Proteomes" id="UP000571817">
    <property type="component" value="Unassembled WGS sequence"/>
</dbReference>
<organism evidence="3 4">
    <name type="scientific">Allobranchiibius huperziae</name>
    <dbReference type="NCBI Taxonomy" id="1874116"/>
    <lineage>
        <taxon>Bacteria</taxon>
        <taxon>Bacillati</taxon>
        <taxon>Actinomycetota</taxon>
        <taxon>Actinomycetes</taxon>
        <taxon>Micrococcales</taxon>
        <taxon>Dermacoccaceae</taxon>
        <taxon>Allobranchiibius</taxon>
    </lineage>
</organism>
<sequence>MSVVVSYLPSPEGEAAITRAADEARDGGGPLIVVPSRGRRDELNAALERIRADGVQAEVADPDGDDITDFLLDLVRSRSARLLVIGLRRRSAVGKLILGSHAQRILLDADCPVLAVKP</sequence>
<comment type="caution">
    <text evidence="3">The sequence shown here is derived from an EMBL/GenBank/DDBJ whole genome shotgun (WGS) entry which is preliminary data.</text>
</comment>
<name>A0A853DJE0_9MICO</name>
<dbReference type="InterPro" id="IPR006016">
    <property type="entry name" value="UspA"/>
</dbReference>
<comment type="similarity">
    <text evidence="1">Belongs to the universal stress protein A family.</text>
</comment>
<reference evidence="3 4" key="1">
    <citation type="submission" date="2020-07" db="EMBL/GenBank/DDBJ databases">
        <title>Sequencing the genomes of 1000 actinobacteria strains.</title>
        <authorList>
            <person name="Klenk H.-P."/>
        </authorList>
    </citation>
    <scope>NUCLEOTIDE SEQUENCE [LARGE SCALE GENOMIC DNA]</scope>
    <source>
        <strain evidence="3 4">DSM 29531</strain>
    </source>
</reference>
<dbReference type="PRINTS" id="PR01438">
    <property type="entry name" value="UNVRSLSTRESS"/>
</dbReference>
<dbReference type="InterPro" id="IPR006015">
    <property type="entry name" value="Universal_stress_UspA"/>
</dbReference>
<dbReference type="SUPFAM" id="SSF52402">
    <property type="entry name" value="Adenine nucleotide alpha hydrolases-like"/>
    <property type="match status" value="1"/>
</dbReference>
<dbReference type="EMBL" id="JACCFW010000001">
    <property type="protein sequence ID" value="NYJ75124.1"/>
    <property type="molecule type" value="Genomic_DNA"/>
</dbReference>
<protein>
    <submittedName>
        <fullName evidence="3">Nucleotide-binding universal stress UspA family protein</fullName>
    </submittedName>
</protein>
<gene>
    <name evidence="3" type="ORF">HNR15_002087</name>
</gene>
<dbReference type="Gene3D" id="3.40.50.620">
    <property type="entry name" value="HUPs"/>
    <property type="match status" value="1"/>
</dbReference>
<evidence type="ECO:0000313" key="3">
    <source>
        <dbReference type="EMBL" id="NYJ75124.1"/>
    </source>
</evidence>
<evidence type="ECO:0000313" key="4">
    <source>
        <dbReference type="Proteomes" id="UP000571817"/>
    </source>
</evidence>
<dbReference type="CDD" id="cd00293">
    <property type="entry name" value="USP-like"/>
    <property type="match status" value="1"/>
</dbReference>
<proteinExistence type="inferred from homology"/>